<sequence>MDTNTLYGLSFAQEQAAYLEDFSKNPQKYYDDHEKAAERLRINRKAEAVSMAPAPRRGLFQDDSALRSLCGPSRTLPRGEDAHEINPASHSASMQHNQTGLPRRDQTVYLQPQEPVIDTEPVIQDQTSDKARSPVRYPTMSYAQPDHGALSQHLNTTLKIKNNTPSSPSPAPAPLIAQTPLLHTPRAHIRDSTLSYVRHDYGSLQQSLGTTLAIAQDLPDIFGARDDWSGDDSDVYDRSLQEQYGGFSSRKQKAQLYENHRAKAQAKIKGLKKWVERKFT</sequence>
<feature type="compositionally biased region" description="Polar residues" evidence="1">
    <location>
        <begin position="88"/>
        <end position="99"/>
    </location>
</feature>
<reference evidence="2" key="1">
    <citation type="journal article" date="2020" name="Stud. Mycol.">
        <title>101 Dothideomycetes genomes: a test case for predicting lifestyles and emergence of pathogens.</title>
        <authorList>
            <person name="Haridas S."/>
            <person name="Albert R."/>
            <person name="Binder M."/>
            <person name="Bloem J."/>
            <person name="Labutti K."/>
            <person name="Salamov A."/>
            <person name="Andreopoulos B."/>
            <person name="Baker S."/>
            <person name="Barry K."/>
            <person name="Bills G."/>
            <person name="Bluhm B."/>
            <person name="Cannon C."/>
            <person name="Castanera R."/>
            <person name="Culley D."/>
            <person name="Daum C."/>
            <person name="Ezra D."/>
            <person name="Gonzalez J."/>
            <person name="Henrissat B."/>
            <person name="Kuo A."/>
            <person name="Liang C."/>
            <person name="Lipzen A."/>
            <person name="Lutzoni F."/>
            <person name="Magnuson J."/>
            <person name="Mondo S."/>
            <person name="Nolan M."/>
            <person name="Ohm R."/>
            <person name="Pangilinan J."/>
            <person name="Park H.-J."/>
            <person name="Ramirez L."/>
            <person name="Alfaro M."/>
            <person name="Sun H."/>
            <person name="Tritt A."/>
            <person name="Yoshinaga Y."/>
            <person name="Zwiers L.-H."/>
            <person name="Turgeon B."/>
            <person name="Goodwin S."/>
            <person name="Spatafora J."/>
            <person name="Crous P."/>
            <person name="Grigoriev I."/>
        </authorList>
    </citation>
    <scope>NUCLEOTIDE SEQUENCE</scope>
    <source>
        <strain evidence="2">HMLAC05119</strain>
    </source>
</reference>
<accession>A0A6A5QQK0</accession>
<evidence type="ECO:0000313" key="2">
    <source>
        <dbReference type="EMBL" id="KAF1917138.1"/>
    </source>
</evidence>
<name>A0A6A5QQK0_AMPQU</name>
<feature type="region of interest" description="Disordered" evidence="1">
    <location>
        <begin position="72"/>
        <end position="99"/>
    </location>
</feature>
<dbReference type="EMBL" id="ML979135">
    <property type="protein sequence ID" value="KAF1917138.1"/>
    <property type="molecule type" value="Genomic_DNA"/>
</dbReference>
<protein>
    <submittedName>
        <fullName evidence="2">Uncharacterized protein</fullName>
    </submittedName>
</protein>
<evidence type="ECO:0000313" key="3">
    <source>
        <dbReference type="Proteomes" id="UP000800096"/>
    </source>
</evidence>
<dbReference type="AlphaFoldDB" id="A0A6A5QQK0"/>
<keyword evidence="3" id="KW-1185">Reference proteome</keyword>
<organism evidence="2 3">
    <name type="scientific">Ampelomyces quisqualis</name>
    <name type="common">Powdery mildew agent</name>
    <dbReference type="NCBI Taxonomy" id="50730"/>
    <lineage>
        <taxon>Eukaryota</taxon>
        <taxon>Fungi</taxon>
        <taxon>Dikarya</taxon>
        <taxon>Ascomycota</taxon>
        <taxon>Pezizomycotina</taxon>
        <taxon>Dothideomycetes</taxon>
        <taxon>Pleosporomycetidae</taxon>
        <taxon>Pleosporales</taxon>
        <taxon>Pleosporineae</taxon>
        <taxon>Phaeosphaeriaceae</taxon>
        <taxon>Ampelomyces</taxon>
    </lineage>
</organism>
<gene>
    <name evidence="2" type="ORF">BDU57DRAFT_530042</name>
</gene>
<evidence type="ECO:0000256" key="1">
    <source>
        <dbReference type="SAM" id="MobiDB-lite"/>
    </source>
</evidence>
<dbReference type="Proteomes" id="UP000800096">
    <property type="component" value="Unassembled WGS sequence"/>
</dbReference>
<proteinExistence type="predicted"/>